<dbReference type="OrthoDB" id="2440863at2759"/>
<dbReference type="EMBL" id="CAJVQA010041082">
    <property type="protein sequence ID" value="CAG8813618.1"/>
    <property type="molecule type" value="Genomic_DNA"/>
</dbReference>
<evidence type="ECO:0000313" key="1">
    <source>
        <dbReference type="EMBL" id="CAG8813618.1"/>
    </source>
</evidence>
<proteinExistence type="predicted"/>
<organism evidence="1 2">
    <name type="scientific">Cetraspora pellucida</name>
    <dbReference type="NCBI Taxonomy" id="1433469"/>
    <lineage>
        <taxon>Eukaryota</taxon>
        <taxon>Fungi</taxon>
        <taxon>Fungi incertae sedis</taxon>
        <taxon>Mucoromycota</taxon>
        <taxon>Glomeromycotina</taxon>
        <taxon>Glomeromycetes</taxon>
        <taxon>Diversisporales</taxon>
        <taxon>Gigasporaceae</taxon>
        <taxon>Cetraspora</taxon>
    </lineage>
</organism>
<dbReference type="Proteomes" id="UP000789759">
    <property type="component" value="Unassembled WGS sequence"/>
</dbReference>
<accession>A0A9N9K633</accession>
<feature type="non-terminal residue" evidence="1">
    <location>
        <position position="89"/>
    </location>
</feature>
<evidence type="ECO:0000313" key="2">
    <source>
        <dbReference type="Proteomes" id="UP000789759"/>
    </source>
</evidence>
<name>A0A9N9K633_9GLOM</name>
<comment type="caution">
    <text evidence="1">The sequence shown here is derived from an EMBL/GenBank/DDBJ whole genome shotgun (WGS) entry which is preliminary data.</text>
</comment>
<gene>
    <name evidence="1" type="ORF">CPELLU_LOCUS18937</name>
</gene>
<protein>
    <submittedName>
        <fullName evidence="1">4755_t:CDS:1</fullName>
    </submittedName>
</protein>
<dbReference type="AlphaFoldDB" id="A0A9N9K633"/>
<feature type="non-terminal residue" evidence="1">
    <location>
        <position position="1"/>
    </location>
</feature>
<sequence length="89" mass="10232">AKATKPLEVYTKKMRQQMKKGRKHLQKFELNNLVQNDTYILGYQYGRLNKHYLAIKLISIAGTFSKYSELINISNTCVNAHKAAIQQSS</sequence>
<keyword evidence="2" id="KW-1185">Reference proteome</keyword>
<reference evidence="1" key="1">
    <citation type="submission" date="2021-06" db="EMBL/GenBank/DDBJ databases">
        <authorList>
            <person name="Kallberg Y."/>
            <person name="Tangrot J."/>
            <person name="Rosling A."/>
        </authorList>
    </citation>
    <scope>NUCLEOTIDE SEQUENCE</scope>
    <source>
        <strain evidence="1">FL966</strain>
    </source>
</reference>